<dbReference type="InterPro" id="IPR039535">
    <property type="entry name" value="ASST-like"/>
</dbReference>
<keyword evidence="1" id="KW-0472">Membrane</keyword>
<dbReference type="GeneID" id="36527230"/>
<organism evidence="2 3">
    <name type="scientific">Aspergillus candidus</name>
    <dbReference type="NCBI Taxonomy" id="41067"/>
    <lineage>
        <taxon>Eukaryota</taxon>
        <taxon>Fungi</taxon>
        <taxon>Dikarya</taxon>
        <taxon>Ascomycota</taxon>
        <taxon>Pezizomycotina</taxon>
        <taxon>Eurotiomycetes</taxon>
        <taxon>Eurotiomycetidae</taxon>
        <taxon>Eurotiales</taxon>
        <taxon>Aspergillaceae</taxon>
        <taxon>Aspergillus</taxon>
        <taxon>Aspergillus subgen. Circumdati</taxon>
    </lineage>
</organism>
<dbReference type="PANTHER" id="PTHR35340:SF5">
    <property type="entry name" value="ASST-DOMAIN-CONTAINING PROTEIN"/>
    <property type="match status" value="1"/>
</dbReference>
<dbReference type="OrthoDB" id="5427350at2759"/>
<keyword evidence="1" id="KW-1133">Transmembrane helix</keyword>
<dbReference type="InterPro" id="IPR011047">
    <property type="entry name" value="Quinoprotein_ADH-like_sf"/>
</dbReference>
<dbReference type="Pfam" id="PF14269">
    <property type="entry name" value="Arylsulfotran_2"/>
    <property type="match status" value="1"/>
</dbReference>
<accession>A0A2I2EZS4</accession>
<dbReference type="PANTHER" id="PTHR35340">
    <property type="entry name" value="PQQ ENZYME REPEAT PROTEIN-RELATED"/>
    <property type="match status" value="1"/>
</dbReference>
<feature type="transmembrane region" description="Helical" evidence="1">
    <location>
        <begin position="524"/>
        <end position="541"/>
    </location>
</feature>
<dbReference type="InterPro" id="IPR053143">
    <property type="entry name" value="Arylsulfate_ST"/>
</dbReference>
<evidence type="ECO:0000313" key="2">
    <source>
        <dbReference type="EMBL" id="PLB33872.1"/>
    </source>
</evidence>
<evidence type="ECO:0000256" key="1">
    <source>
        <dbReference type="SAM" id="Phobius"/>
    </source>
</evidence>
<dbReference type="RefSeq" id="XP_024667884.1">
    <property type="nucleotide sequence ID" value="XM_024820070.1"/>
</dbReference>
<protein>
    <submittedName>
        <fullName evidence="2">ASST-domain-containing protein</fullName>
    </submittedName>
</protein>
<proteinExistence type="predicted"/>
<reference evidence="2 3" key="1">
    <citation type="submission" date="2017-12" db="EMBL/GenBank/DDBJ databases">
        <authorList>
            <consortium name="DOE Joint Genome Institute"/>
            <person name="Haridas S."/>
            <person name="Kjaerbolling I."/>
            <person name="Vesth T.C."/>
            <person name="Frisvad J.C."/>
            <person name="Nybo J.L."/>
            <person name="Theobald S."/>
            <person name="Kuo A."/>
            <person name="Bowyer P."/>
            <person name="Matsuda Y."/>
            <person name="Mondo S."/>
            <person name="Lyhne E.K."/>
            <person name="Kogle M.E."/>
            <person name="Clum A."/>
            <person name="Lipzen A."/>
            <person name="Salamov A."/>
            <person name="Ngan C.Y."/>
            <person name="Daum C."/>
            <person name="Chiniquy J."/>
            <person name="Barry K."/>
            <person name="LaButti K."/>
            <person name="Simmons B.A."/>
            <person name="Magnuson J.K."/>
            <person name="Mortensen U.H."/>
            <person name="Larsen T.O."/>
            <person name="Grigoriev I.V."/>
            <person name="Baker S.E."/>
            <person name="Andersen M.R."/>
            <person name="Nordberg H.P."/>
            <person name="Cantor M.N."/>
            <person name="Hua S.X."/>
        </authorList>
    </citation>
    <scope>NUCLEOTIDE SEQUENCE [LARGE SCALE GENOMIC DNA]</scope>
    <source>
        <strain evidence="2 3">CBS 102.13</strain>
    </source>
</reference>
<name>A0A2I2EZS4_ASPCN</name>
<sequence>MPVRQLAVFFAVASLFYLLYTFVVPQILRFRFRGDLSWYDLGLHGFSPSRTYVSFRYTSPVVEISQYGSGCNPGLTFIAPRGHSIPHPGPMIMDARGDLVWMKHNLNVTQDFKVQRYRGQEYLTYWEGEEVDGRGRGTWYMLDQSYTKQFEIKPAGVLDGDLHEFQISKDDTALVTIYQAVTADLRPIGGPESGWIYDSLFQEIDIATGDLIFEWHASHHFPVDSTFEERKERGAEPDSAFDFFHINSIDKDPQGNYLVSARHTHTISQIDGTSGAVLWTLGGKLNEFTDQSDGAATNFSWQHDARWHGDKILTFLDNAASSNDDLTAQSRAMVVELDIPTRQVQLRRAYYHPQEMKTLSQGNVQVLDGSGNIFVGWGHSAAFTEFDPDGTLLCDVHFGASAYFTFGRVVSYRVFKGSWVGRPLEGPSAEVSQGSVFVSWNGATEVSHWRLDVGDGRSLEQVEFQPRALVEKRGFETKIPIPEDMPAPYFRLAALDSQNEVLGYSNILGERLSFPREQPVSLAMWYWISTAFVFLAIGFLFKQMLSRRLTRVRNVKPQC</sequence>
<evidence type="ECO:0000313" key="3">
    <source>
        <dbReference type="Proteomes" id="UP000234585"/>
    </source>
</evidence>
<keyword evidence="1" id="KW-0812">Transmembrane</keyword>
<keyword evidence="3" id="KW-1185">Reference proteome</keyword>
<dbReference type="SUPFAM" id="SSF50998">
    <property type="entry name" value="Quinoprotein alcohol dehydrogenase-like"/>
    <property type="match status" value="1"/>
</dbReference>
<gene>
    <name evidence="2" type="ORF">BDW47DRAFT_86033</name>
</gene>
<dbReference type="EMBL" id="KZ559192">
    <property type="protein sequence ID" value="PLB33872.1"/>
    <property type="molecule type" value="Genomic_DNA"/>
</dbReference>
<dbReference type="Proteomes" id="UP000234585">
    <property type="component" value="Unassembled WGS sequence"/>
</dbReference>
<dbReference type="AlphaFoldDB" id="A0A2I2EZS4"/>